<dbReference type="InterPro" id="IPR046348">
    <property type="entry name" value="SIS_dom_sf"/>
</dbReference>
<dbReference type="RefSeq" id="WP_209531530.1">
    <property type="nucleotide sequence ID" value="NZ_JAEEGA010000018.1"/>
</dbReference>
<dbReference type="GO" id="GO:0097367">
    <property type="term" value="F:carbohydrate derivative binding"/>
    <property type="evidence" value="ECO:0007669"/>
    <property type="project" value="InterPro"/>
</dbReference>
<dbReference type="Proteomes" id="UP000674938">
    <property type="component" value="Unassembled WGS sequence"/>
</dbReference>
<dbReference type="GO" id="GO:0003677">
    <property type="term" value="F:DNA binding"/>
    <property type="evidence" value="ECO:0007669"/>
    <property type="project" value="InterPro"/>
</dbReference>
<dbReference type="Gene3D" id="1.10.10.10">
    <property type="entry name" value="Winged helix-like DNA-binding domain superfamily/Winged helix DNA-binding domain"/>
    <property type="match status" value="1"/>
</dbReference>
<reference evidence="2" key="1">
    <citation type="submission" date="2020-12" db="EMBL/GenBank/DDBJ databases">
        <title>Vagococcus allomyrinae sp. nov. and Enterococcus lavae sp. nov., isolated from the larvae of Allomyrina dichotoma.</title>
        <authorList>
            <person name="Lee S.D."/>
        </authorList>
    </citation>
    <scope>NUCLEOTIDE SEQUENCE</scope>
    <source>
        <strain evidence="2">BWB3-3</strain>
    </source>
</reference>
<dbReference type="PANTHER" id="PTHR30514:SF1">
    <property type="entry name" value="HTH-TYPE TRANSCRIPTIONAL REGULATOR HEXR-RELATED"/>
    <property type="match status" value="1"/>
</dbReference>
<organism evidence="2 3">
    <name type="scientific">Vagococcus allomyrinae</name>
    <dbReference type="NCBI Taxonomy" id="2794353"/>
    <lineage>
        <taxon>Bacteria</taxon>
        <taxon>Bacillati</taxon>
        <taxon>Bacillota</taxon>
        <taxon>Bacilli</taxon>
        <taxon>Lactobacillales</taxon>
        <taxon>Enterococcaceae</taxon>
        <taxon>Vagococcus</taxon>
    </lineage>
</organism>
<keyword evidence="3" id="KW-1185">Reference proteome</keyword>
<feature type="domain" description="HTH rpiR-type" evidence="1">
    <location>
        <begin position="9"/>
        <end position="85"/>
    </location>
</feature>
<dbReference type="GO" id="GO:0003700">
    <property type="term" value="F:DNA-binding transcription factor activity"/>
    <property type="evidence" value="ECO:0007669"/>
    <property type="project" value="InterPro"/>
</dbReference>
<dbReference type="PROSITE" id="PS51071">
    <property type="entry name" value="HTH_RPIR"/>
    <property type="match status" value="1"/>
</dbReference>
<dbReference type="InterPro" id="IPR009057">
    <property type="entry name" value="Homeodomain-like_sf"/>
</dbReference>
<dbReference type="InterPro" id="IPR036388">
    <property type="entry name" value="WH-like_DNA-bd_sf"/>
</dbReference>
<sequence>MKPIPPTAVYIRLTEYFFKFVHSDADYQIAKTLIWKINDFPDIMIEEIAYLANTAPSSVTKFCKKLGYRSFKEMRTDLSFYAAPDFFTFKETSSLEPRSSQQLISLFLEQDQLIQRDTFAKFDEQVFSRIAHNMSFAKAIACISNTYAFPISNFLRELMAPLGIPVLAINRRSEPETIRQIITSADVVFYISLTGKTVSDYQRALESLPALAAYQVLITKNPQEEALNFFEEIISFDNCEPFFESNYYSQRIMMNAILYLAFLMNAPTT</sequence>
<evidence type="ECO:0000313" key="2">
    <source>
        <dbReference type="EMBL" id="MBP1043717.1"/>
    </source>
</evidence>
<comment type="caution">
    <text evidence="2">The sequence shown here is derived from an EMBL/GenBank/DDBJ whole genome shotgun (WGS) entry which is preliminary data.</text>
</comment>
<dbReference type="SUPFAM" id="SSF46689">
    <property type="entry name" value="Homeodomain-like"/>
    <property type="match status" value="1"/>
</dbReference>
<proteinExistence type="predicted"/>
<dbReference type="PANTHER" id="PTHR30514">
    <property type="entry name" value="GLUCOKINASE"/>
    <property type="match status" value="1"/>
</dbReference>
<dbReference type="GO" id="GO:1901135">
    <property type="term" value="P:carbohydrate derivative metabolic process"/>
    <property type="evidence" value="ECO:0007669"/>
    <property type="project" value="InterPro"/>
</dbReference>
<evidence type="ECO:0000313" key="3">
    <source>
        <dbReference type="Proteomes" id="UP000674938"/>
    </source>
</evidence>
<accession>A0A940P9B8</accession>
<dbReference type="InterPro" id="IPR047640">
    <property type="entry name" value="RpiR-like"/>
</dbReference>
<protein>
    <submittedName>
        <fullName evidence="2">MurR/RpiR family transcriptional regulator</fullName>
    </submittedName>
</protein>
<dbReference type="EMBL" id="JAEEGA010000018">
    <property type="protein sequence ID" value="MBP1043717.1"/>
    <property type="molecule type" value="Genomic_DNA"/>
</dbReference>
<dbReference type="SUPFAM" id="SSF53697">
    <property type="entry name" value="SIS domain"/>
    <property type="match status" value="1"/>
</dbReference>
<gene>
    <name evidence="2" type="ORF">I6N95_22060</name>
</gene>
<dbReference type="InterPro" id="IPR000281">
    <property type="entry name" value="HTH_RpiR"/>
</dbReference>
<dbReference type="AlphaFoldDB" id="A0A940P9B8"/>
<dbReference type="Gene3D" id="3.40.50.10490">
    <property type="entry name" value="Glucose-6-phosphate isomerase like protein, domain 1"/>
    <property type="match status" value="1"/>
</dbReference>
<evidence type="ECO:0000259" key="1">
    <source>
        <dbReference type="PROSITE" id="PS51071"/>
    </source>
</evidence>
<dbReference type="Pfam" id="PF01418">
    <property type="entry name" value="HTH_6"/>
    <property type="match status" value="1"/>
</dbReference>
<name>A0A940P9B8_9ENTE</name>